<evidence type="ECO:0000256" key="2">
    <source>
        <dbReference type="ARBA" id="ARBA00023125"/>
    </source>
</evidence>
<evidence type="ECO:0000256" key="1">
    <source>
        <dbReference type="ARBA" id="ARBA00023015"/>
    </source>
</evidence>
<keyword evidence="1" id="KW-0805">Transcription regulation</keyword>
<dbReference type="AlphaFoldDB" id="A0A6M6JL99"/>
<dbReference type="KEGG" id="pbro:HOP40_21910"/>
<dbReference type="Gene3D" id="1.10.10.10">
    <property type="entry name" value="Winged helix-like DNA-binding domain superfamily/Winged helix DNA-binding domain"/>
    <property type="match status" value="2"/>
</dbReference>
<keyword evidence="2" id="KW-0238">DNA-binding</keyword>
<feature type="domain" description="HTH marR-type" evidence="4">
    <location>
        <begin position="181"/>
        <end position="309"/>
    </location>
</feature>
<dbReference type="PANTHER" id="PTHR33164">
    <property type="entry name" value="TRANSCRIPTIONAL REGULATOR, MARR FAMILY"/>
    <property type="match status" value="1"/>
</dbReference>
<dbReference type="EMBL" id="CP053564">
    <property type="protein sequence ID" value="QJY48126.1"/>
    <property type="molecule type" value="Genomic_DNA"/>
</dbReference>
<evidence type="ECO:0000313" key="6">
    <source>
        <dbReference type="Proteomes" id="UP000505377"/>
    </source>
</evidence>
<accession>A0A6M6JL99</accession>
<dbReference type="InterPro" id="IPR039422">
    <property type="entry name" value="MarR/SlyA-like"/>
</dbReference>
<evidence type="ECO:0000313" key="5">
    <source>
        <dbReference type="EMBL" id="QJY48126.1"/>
    </source>
</evidence>
<reference evidence="5 6" key="1">
    <citation type="submission" date="2020-05" db="EMBL/GenBank/DDBJ databases">
        <authorList>
            <person name="Mo P."/>
        </authorList>
    </citation>
    <scope>NUCLEOTIDE SEQUENCE [LARGE SCALE GENOMIC DNA]</scope>
    <source>
        <strain evidence="5 6">Gen01</strain>
    </source>
</reference>
<name>A0A6M6JL99_9PSEU</name>
<dbReference type="GO" id="GO:0006950">
    <property type="term" value="P:response to stress"/>
    <property type="evidence" value="ECO:0007669"/>
    <property type="project" value="TreeGrafter"/>
</dbReference>
<evidence type="ECO:0000259" key="4">
    <source>
        <dbReference type="PROSITE" id="PS50995"/>
    </source>
</evidence>
<dbReference type="InterPro" id="IPR000835">
    <property type="entry name" value="HTH_MarR-typ"/>
</dbReference>
<dbReference type="GO" id="GO:0003677">
    <property type="term" value="F:DNA binding"/>
    <property type="evidence" value="ECO:0007669"/>
    <property type="project" value="UniProtKB-KW"/>
</dbReference>
<keyword evidence="3" id="KW-0804">Transcription</keyword>
<sequence>MAEAPGAAAALAGVRSSGGVAPSTIPQLDATAGHLVRRAQQVHTAIWSEELDGHLTSPQYALVSALRNTPGLDQRTAGATASLDKSTAADVVARLERDGWVHRVQDPLDGRRKTLQLTKIAGAALNGVTPRVQNVQRRLLEPLRPDERDDFVRLLARVAYAGDPPPMPRPDAQVVSVSTAPGHLVRRSEQVHGALWAARIDGVITPPQYAVLCAIAANDGVDQSTAGDIASLDKTSVAGVVRRLARRGWLLVEPDASDGRRKRLSLSAVAVAMFDEVTPQVLAVQRELLAPLDDDEQRRLIGRLHTICYGPTGSA</sequence>
<gene>
    <name evidence="5" type="ORF">HOP40_21910</name>
</gene>
<evidence type="ECO:0000256" key="3">
    <source>
        <dbReference type="ARBA" id="ARBA00023163"/>
    </source>
</evidence>
<dbReference type="InterPro" id="IPR023187">
    <property type="entry name" value="Tscrpt_reg_MarR-type_CS"/>
</dbReference>
<dbReference type="PROSITE" id="PS01117">
    <property type="entry name" value="HTH_MARR_1"/>
    <property type="match status" value="1"/>
</dbReference>
<protein>
    <submittedName>
        <fullName evidence="5">MarR family transcriptional regulator</fullName>
    </submittedName>
</protein>
<dbReference type="InterPro" id="IPR036388">
    <property type="entry name" value="WH-like_DNA-bd_sf"/>
</dbReference>
<dbReference type="InterPro" id="IPR036390">
    <property type="entry name" value="WH_DNA-bd_sf"/>
</dbReference>
<dbReference type="RefSeq" id="WP_172161507.1">
    <property type="nucleotide sequence ID" value="NZ_CP053564.1"/>
</dbReference>
<feature type="domain" description="HTH marR-type" evidence="4">
    <location>
        <begin position="29"/>
        <end position="160"/>
    </location>
</feature>
<dbReference type="SUPFAM" id="SSF46785">
    <property type="entry name" value="Winged helix' DNA-binding domain"/>
    <property type="match status" value="2"/>
</dbReference>
<proteinExistence type="predicted"/>
<dbReference type="SMART" id="SM00347">
    <property type="entry name" value="HTH_MARR"/>
    <property type="match status" value="2"/>
</dbReference>
<dbReference type="GO" id="GO:0003700">
    <property type="term" value="F:DNA-binding transcription factor activity"/>
    <property type="evidence" value="ECO:0007669"/>
    <property type="project" value="InterPro"/>
</dbReference>
<dbReference type="Pfam" id="PF12802">
    <property type="entry name" value="MarR_2"/>
    <property type="match status" value="1"/>
</dbReference>
<dbReference type="Pfam" id="PF01047">
    <property type="entry name" value="MarR"/>
    <property type="match status" value="1"/>
</dbReference>
<dbReference type="Proteomes" id="UP000505377">
    <property type="component" value="Chromosome"/>
</dbReference>
<keyword evidence="6" id="KW-1185">Reference proteome</keyword>
<dbReference type="PROSITE" id="PS50995">
    <property type="entry name" value="HTH_MARR_2"/>
    <property type="match status" value="2"/>
</dbReference>
<dbReference type="PANTHER" id="PTHR33164:SF95">
    <property type="entry name" value="TRANSCRIPTIONAL REGULATOR"/>
    <property type="match status" value="1"/>
</dbReference>
<organism evidence="5 6">
    <name type="scientific">Pseudonocardia broussonetiae</name>
    <dbReference type="NCBI Taxonomy" id="2736640"/>
    <lineage>
        <taxon>Bacteria</taxon>
        <taxon>Bacillati</taxon>
        <taxon>Actinomycetota</taxon>
        <taxon>Actinomycetes</taxon>
        <taxon>Pseudonocardiales</taxon>
        <taxon>Pseudonocardiaceae</taxon>
        <taxon>Pseudonocardia</taxon>
    </lineage>
</organism>